<keyword evidence="2" id="KW-1185">Reference proteome</keyword>
<reference evidence="1" key="1">
    <citation type="journal article" date="2019" name="bioRxiv">
        <title>The Genome of the Zebra Mussel, Dreissena polymorpha: A Resource for Invasive Species Research.</title>
        <authorList>
            <person name="McCartney M.A."/>
            <person name="Auch B."/>
            <person name="Kono T."/>
            <person name="Mallez S."/>
            <person name="Zhang Y."/>
            <person name="Obille A."/>
            <person name="Becker A."/>
            <person name="Abrahante J.E."/>
            <person name="Garbe J."/>
            <person name="Badalamenti J.P."/>
            <person name="Herman A."/>
            <person name="Mangelson H."/>
            <person name="Liachko I."/>
            <person name="Sullivan S."/>
            <person name="Sone E.D."/>
            <person name="Koren S."/>
            <person name="Silverstein K.A.T."/>
            <person name="Beckman K.B."/>
            <person name="Gohl D.M."/>
        </authorList>
    </citation>
    <scope>NUCLEOTIDE SEQUENCE</scope>
    <source>
        <strain evidence="1">Duluth1</strain>
        <tissue evidence="1">Whole animal</tissue>
    </source>
</reference>
<proteinExistence type="predicted"/>
<evidence type="ECO:0000313" key="1">
    <source>
        <dbReference type="EMBL" id="KAH3739070.1"/>
    </source>
</evidence>
<organism evidence="1 2">
    <name type="scientific">Dreissena polymorpha</name>
    <name type="common">Zebra mussel</name>
    <name type="synonym">Mytilus polymorpha</name>
    <dbReference type="NCBI Taxonomy" id="45954"/>
    <lineage>
        <taxon>Eukaryota</taxon>
        <taxon>Metazoa</taxon>
        <taxon>Spiralia</taxon>
        <taxon>Lophotrochozoa</taxon>
        <taxon>Mollusca</taxon>
        <taxon>Bivalvia</taxon>
        <taxon>Autobranchia</taxon>
        <taxon>Heteroconchia</taxon>
        <taxon>Euheterodonta</taxon>
        <taxon>Imparidentia</taxon>
        <taxon>Neoheterodontei</taxon>
        <taxon>Myida</taxon>
        <taxon>Dreissenoidea</taxon>
        <taxon>Dreissenidae</taxon>
        <taxon>Dreissena</taxon>
    </lineage>
</organism>
<dbReference type="AlphaFoldDB" id="A0A9D4D6M8"/>
<gene>
    <name evidence="1" type="ORF">DPMN_045717</name>
</gene>
<dbReference type="Proteomes" id="UP000828390">
    <property type="component" value="Unassembled WGS sequence"/>
</dbReference>
<dbReference type="EMBL" id="JAIWYP010000011">
    <property type="protein sequence ID" value="KAH3739070.1"/>
    <property type="molecule type" value="Genomic_DNA"/>
</dbReference>
<evidence type="ECO:0008006" key="3">
    <source>
        <dbReference type="Google" id="ProtNLM"/>
    </source>
</evidence>
<name>A0A9D4D6M8_DREPO</name>
<reference evidence="1" key="2">
    <citation type="submission" date="2020-11" db="EMBL/GenBank/DDBJ databases">
        <authorList>
            <person name="McCartney M.A."/>
            <person name="Auch B."/>
            <person name="Kono T."/>
            <person name="Mallez S."/>
            <person name="Becker A."/>
            <person name="Gohl D.M."/>
            <person name="Silverstein K.A.T."/>
            <person name="Koren S."/>
            <person name="Bechman K.B."/>
            <person name="Herman A."/>
            <person name="Abrahante J.E."/>
            <person name="Garbe J."/>
        </authorList>
    </citation>
    <scope>NUCLEOTIDE SEQUENCE</scope>
    <source>
        <strain evidence="1">Duluth1</strain>
        <tissue evidence="1">Whole animal</tissue>
    </source>
</reference>
<protein>
    <recommendedName>
        <fullName evidence="3">SMB domain-containing protein</fullName>
    </recommendedName>
</protein>
<evidence type="ECO:0000313" key="2">
    <source>
        <dbReference type="Proteomes" id="UP000828390"/>
    </source>
</evidence>
<comment type="caution">
    <text evidence="1">The sequence shown here is derived from an EMBL/GenBank/DDBJ whole genome shotgun (WGS) entry which is preliminary data.</text>
</comment>
<accession>A0A9D4D6M8</accession>
<sequence length="355" mass="40745">MLLVKRFSIVFILSFINVIDVGTHFPHVGFDYYVRDPIKAIKNYCPSYVSCSERHANDNQNLTHLELPEVNNGTCCIPCKCDDMCFHRGDCCYDKQLHQEHVDRSRINVYRSAEENITCWQAHTYQGFIDHAFLLLQDCDAPGNDPEVNDLREKCFNPSWDSMEENTPVYSKIDGGHYRNIFCAKCSNSVHDFVPWTVELGCYYDIDAFQLISVWNGSGFSQSLQNACSVIWEPPTDHLLPVKCHKPVVESCRDGDFPADISVLCTNYSTSASAPMLLFNKLYRNVYCAVCNYAVFEAPELFLSVLCIHGQHILRPQWPFVFVLKYSYRYETEPNETDDESPHDSVLVFEIVSSI</sequence>